<comment type="caution">
    <text evidence="8">The sequence shown here is derived from an EMBL/GenBank/DDBJ whole genome shotgun (WGS) entry which is preliminary data.</text>
</comment>
<evidence type="ECO:0000256" key="5">
    <source>
        <dbReference type="PIRSR" id="PIRSR000350-4"/>
    </source>
</evidence>
<evidence type="ECO:0000256" key="3">
    <source>
        <dbReference type="ARBA" id="ARBA00022827"/>
    </source>
</evidence>
<dbReference type="PIRSF" id="PIRSF000350">
    <property type="entry name" value="Mercury_reductase_MerA"/>
    <property type="match status" value="1"/>
</dbReference>
<dbReference type="OrthoDB" id="9800167at2"/>
<feature type="binding site" evidence="4">
    <location>
        <position position="256"/>
    </location>
    <ligand>
        <name>NAD(+)</name>
        <dbReference type="ChEBI" id="CHEBI:57540"/>
    </ligand>
</feature>
<dbReference type="Gene3D" id="3.50.50.60">
    <property type="entry name" value="FAD/NAD(P)-binding domain"/>
    <property type="match status" value="2"/>
</dbReference>
<dbReference type="RefSeq" id="WP_056976388.1">
    <property type="nucleotide sequence ID" value="NZ_AYYO01000056.1"/>
</dbReference>
<dbReference type="InterPro" id="IPR023753">
    <property type="entry name" value="FAD/NAD-binding_dom"/>
</dbReference>
<evidence type="ECO:0000313" key="9">
    <source>
        <dbReference type="Proteomes" id="UP000051679"/>
    </source>
</evidence>
<evidence type="ECO:0000256" key="1">
    <source>
        <dbReference type="ARBA" id="ARBA00007532"/>
    </source>
</evidence>
<dbReference type="AlphaFoldDB" id="A0A0R1ZHP6"/>
<proteinExistence type="inferred from homology"/>
<accession>A0A0R1ZHP6</accession>
<keyword evidence="4" id="KW-0547">Nucleotide-binding</keyword>
<dbReference type="GO" id="GO:0016491">
    <property type="term" value="F:oxidoreductase activity"/>
    <property type="evidence" value="ECO:0007669"/>
    <property type="project" value="InterPro"/>
</dbReference>
<dbReference type="SUPFAM" id="SSF55424">
    <property type="entry name" value="FAD/NAD-linked reductases, dimerisation (C-terminal) domain"/>
    <property type="match status" value="1"/>
</dbReference>
<evidence type="ECO:0000259" key="6">
    <source>
        <dbReference type="Pfam" id="PF02852"/>
    </source>
</evidence>
<feature type="disulfide bond" description="Redox-active" evidence="5">
    <location>
        <begin position="40"/>
        <end position="45"/>
    </location>
</feature>
<name>A0A0R1ZHP6_9LACO</name>
<dbReference type="PATRIC" id="fig|1291052.5.peg.607"/>
<reference evidence="8 9" key="1">
    <citation type="journal article" date="2015" name="Genome Announc.">
        <title>Expanding the biotechnology potential of lactobacilli through comparative genomics of 213 strains and associated genera.</title>
        <authorList>
            <person name="Sun Z."/>
            <person name="Harris H.M."/>
            <person name="McCann A."/>
            <person name="Guo C."/>
            <person name="Argimon S."/>
            <person name="Zhang W."/>
            <person name="Yang X."/>
            <person name="Jeffery I.B."/>
            <person name="Cooney J.C."/>
            <person name="Kagawa T.F."/>
            <person name="Liu W."/>
            <person name="Song Y."/>
            <person name="Salvetti E."/>
            <person name="Wrobel A."/>
            <person name="Rasinkangas P."/>
            <person name="Parkhill J."/>
            <person name="Rea M.C."/>
            <person name="O'Sullivan O."/>
            <person name="Ritari J."/>
            <person name="Douillard F.P."/>
            <person name="Paul Ross R."/>
            <person name="Yang R."/>
            <person name="Briner A.E."/>
            <person name="Felis G.E."/>
            <person name="de Vos W.M."/>
            <person name="Barrangou R."/>
            <person name="Klaenhammer T.R."/>
            <person name="Caufield P.W."/>
            <person name="Cui Y."/>
            <person name="Zhang H."/>
            <person name="O'Toole P.W."/>
        </authorList>
    </citation>
    <scope>NUCLEOTIDE SEQUENCE [LARGE SCALE GENOMIC DNA]</scope>
    <source>
        <strain evidence="8 9">DSM 20505</strain>
    </source>
</reference>
<sequence>MAEAYDVVVIGGGPGGLAAAYGLTGKKVLVVEDNLWGGTCPNFGCDPKKMLYGVVENVRQSQAYAGFGVTGASLVDWPAMMAFKRGYTENVPRGTAAGLTGAQIDHRHAHAEFVDAHTLLVDGDQVTATNIIIATGAHAQRPDIPGSDLLETSTDFLSLPDRPTTIGFIGAGYVAVELANIAVTAGVTVHIFQHNHRLLRGFPQAYSELVAASLAQKGVIWHWDTEVTGVTAANNGVVAQTSAGEFNLSHLYTAMGRPANVDGLHLEHAGVALTRGGIQVDDHLRTSAANIYAIGDVAASPVPKLTPVAGIEGRYAAGQILGNTDAIKYPAIPHAVFAGPELAQVGRTYDEAVAEPDKYTVTTQQVGKWYTYNRVRDEHAQVTTITNKDSGLLVGAIAYATNAEELINYLSQMISNGEPVAKLQSWVPVYPSVASNLQYFY</sequence>
<evidence type="ECO:0000313" key="8">
    <source>
        <dbReference type="EMBL" id="KRM54375.1"/>
    </source>
</evidence>
<keyword evidence="3 4" id="KW-0274">FAD</keyword>
<dbReference type="PANTHER" id="PTHR43014:SF5">
    <property type="entry name" value="GLUTATHIONE REDUCTASE (NADPH)"/>
    <property type="match status" value="1"/>
</dbReference>
<feature type="domain" description="Pyridine nucleotide-disulphide oxidoreductase dimerisation" evidence="6">
    <location>
        <begin position="332"/>
        <end position="437"/>
    </location>
</feature>
<dbReference type="InterPro" id="IPR001100">
    <property type="entry name" value="Pyr_nuc-diS_OxRdtase"/>
</dbReference>
<protein>
    <submittedName>
        <fullName evidence="8">Glutathione reductase</fullName>
    </submittedName>
</protein>
<gene>
    <name evidence="8" type="ORF">FC18_GL000596</name>
</gene>
<evidence type="ECO:0000256" key="2">
    <source>
        <dbReference type="ARBA" id="ARBA00022630"/>
    </source>
</evidence>
<dbReference type="InterPro" id="IPR016156">
    <property type="entry name" value="FAD/NAD-linked_Rdtase_dimer_sf"/>
</dbReference>
<dbReference type="Proteomes" id="UP000051679">
    <property type="component" value="Unassembled WGS sequence"/>
</dbReference>
<feature type="binding site" evidence="4">
    <location>
        <position position="49"/>
    </location>
    <ligand>
        <name>FAD</name>
        <dbReference type="ChEBI" id="CHEBI:57692"/>
    </ligand>
</feature>
<dbReference type="Pfam" id="PF07992">
    <property type="entry name" value="Pyr_redox_2"/>
    <property type="match status" value="1"/>
</dbReference>
<dbReference type="GO" id="GO:0000166">
    <property type="term" value="F:nucleotide binding"/>
    <property type="evidence" value="ECO:0007669"/>
    <property type="project" value="UniProtKB-KW"/>
</dbReference>
<dbReference type="STRING" id="1291052.FC18_GL000596"/>
<dbReference type="PANTHER" id="PTHR43014">
    <property type="entry name" value="MERCURIC REDUCTASE"/>
    <property type="match status" value="1"/>
</dbReference>
<evidence type="ECO:0000256" key="4">
    <source>
        <dbReference type="PIRSR" id="PIRSR000350-3"/>
    </source>
</evidence>
<feature type="binding site" evidence="4">
    <location>
        <begin position="170"/>
        <end position="177"/>
    </location>
    <ligand>
        <name>NAD(+)</name>
        <dbReference type="ChEBI" id="CHEBI:57540"/>
    </ligand>
</feature>
<keyword evidence="4" id="KW-0520">NAD</keyword>
<feature type="binding site" evidence="4">
    <location>
        <position position="296"/>
    </location>
    <ligand>
        <name>FAD</name>
        <dbReference type="ChEBI" id="CHEBI:57692"/>
    </ligand>
</feature>
<keyword evidence="2" id="KW-0285">Flavoprotein</keyword>
<dbReference type="PRINTS" id="PR00368">
    <property type="entry name" value="FADPNR"/>
</dbReference>
<keyword evidence="9" id="KW-1185">Reference proteome</keyword>
<dbReference type="InterPro" id="IPR036188">
    <property type="entry name" value="FAD/NAD-bd_sf"/>
</dbReference>
<dbReference type="EMBL" id="AYYO01000056">
    <property type="protein sequence ID" value="KRM54375.1"/>
    <property type="molecule type" value="Genomic_DNA"/>
</dbReference>
<organism evidence="8 9">
    <name type="scientific">Lacticaseibacillus sharpeae JCM 1186 = DSM 20505</name>
    <dbReference type="NCBI Taxonomy" id="1291052"/>
    <lineage>
        <taxon>Bacteria</taxon>
        <taxon>Bacillati</taxon>
        <taxon>Bacillota</taxon>
        <taxon>Bacilli</taxon>
        <taxon>Lactobacillales</taxon>
        <taxon>Lactobacillaceae</taxon>
        <taxon>Lacticaseibacillus</taxon>
    </lineage>
</organism>
<feature type="domain" description="FAD/NAD(P)-binding" evidence="7">
    <location>
        <begin position="5"/>
        <end position="312"/>
    </location>
</feature>
<dbReference type="SUPFAM" id="SSF51905">
    <property type="entry name" value="FAD/NAD(P)-binding domain"/>
    <property type="match status" value="1"/>
</dbReference>
<dbReference type="Gene3D" id="3.30.390.30">
    <property type="match status" value="1"/>
</dbReference>
<comment type="similarity">
    <text evidence="1">Belongs to the class-I pyridine nucleotide-disulfide oxidoreductase family.</text>
</comment>
<dbReference type="Pfam" id="PF02852">
    <property type="entry name" value="Pyr_redox_dim"/>
    <property type="match status" value="1"/>
</dbReference>
<dbReference type="InterPro" id="IPR004099">
    <property type="entry name" value="Pyr_nucl-diS_OxRdtase_dimer"/>
</dbReference>
<evidence type="ECO:0000259" key="7">
    <source>
        <dbReference type="Pfam" id="PF07992"/>
    </source>
</evidence>
<dbReference type="PRINTS" id="PR00411">
    <property type="entry name" value="PNDRDTASEI"/>
</dbReference>
<comment type="cofactor">
    <cofactor evidence="4">
        <name>FAD</name>
        <dbReference type="ChEBI" id="CHEBI:57692"/>
    </cofactor>
    <text evidence="4">Binds 1 FAD per subunit.</text>
</comment>